<dbReference type="Proteomes" id="UP000001692">
    <property type="component" value="Plasmid pRALTA"/>
</dbReference>
<dbReference type="AlphaFoldDB" id="B2AJS7"/>
<gene>
    <name evidence="1" type="ordered locus">pRALTA_0053</name>
</gene>
<protein>
    <submittedName>
        <fullName evidence="1">Uncharacterized protein</fullName>
    </submittedName>
</protein>
<keyword evidence="1" id="KW-0614">Plasmid</keyword>
<sequence length="95" mass="10211">MMGTFPLVAKFARLAREALTESVTALFRYSREVTGSVRRMCGAGLSMAADSAPFRAGERGAAVCAEAIGRKAPAPQPWLTRHRGWVPLARAHARG</sequence>
<dbReference type="BioCyc" id="CTAI977880:RALTA_RS29335-MONOMER"/>
<reference evidence="1 2" key="1">
    <citation type="journal article" date="2008" name="Genome Res.">
        <title>Genome sequence of the beta-rhizobium Cupriavidus taiwanensis and comparative genomics of rhizobia.</title>
        <authorList>
            <person name="Amadou C."/>
            <person name="Pascal G."/>
            <person name="Mangenot S."/>
            <person name="Glew M."/>
            <person name="Bontemps C."/>
            <person name="Capela D."/>
            <person name="Carrere S."/>
            <person name="Cruveiller S."/>
            <person name="Dossat C."/>
            <person name="Lajus A."/>
            <person name="Marchetti M."/>
            <person name="Poinsot V."/>
            <person name="Rouy Z."/>
            <person name="Servin B."/>
            <person name="Saad M."/>
            <person name="Schenowitz C."/>
            <person name="Barbe V."/>
            <person name="Batut J."/>
            <person name="Medigue C."/>
            <person name="Masson-Boivin C."/>
        </authorList>
    </citation>
    <scope>NUCLEOTIDE SEQUENCE [LARGE SCALE GENOMIC DNA]</scope>
    <source>
        <strain evidence="2">DSM 17343 / BCRC 17206 / CCUG 44338 / CIP 107171 / LMG 19424 / R1</strain>
    </source>
</reference>
<dbReference type="HOGENOM" id="CLU_2368145_0_0_4"/>
<accession>B2AJS7</accession>
<dbReference type="EMBL" id="CU633751">
    <property type="protein sequence ID" value="CAP63754.1"/>
    <property type="molecule type" value="Genomic_DNA"/>
</dbReference>
<geneLocation type="plasmid" evidence="1 2">
    <name>pRALTA</name>
</geneLocation>
<keyword evidence="2" id="KW-1185">Reference proteome</keyword>
<organism evidence="1 2">
    <name type="scientific">Cupriavidus taiwanensis (strain DSM 17343 / BCRC 17206 / CCUG 44338 / CIP 107171 / LMG 19424 / R1)</name>
    <name type="common">Ralstonia taiwanensis (strain LMG 19424)</name>
    <dbReference type="NCBI Taxonomy" id="977880"/>
    <lineage>
        <taxon>Bacteria</taxon>
        <taxon>Pseudomonadati</taxon>
        <taxon>Pseudomonadota</taxon>
        <taxon>Betaproteobacteria</taxon>
        <taxon>Burkholderiales</taxon>
        <taxon>Burkholderiaceae</taxon>
        <taxon>Cupriavidus</taxon>
    </lineage>
</organism>
<evidence type="ECO:0000313" key="2">
    <source>
        <dbReference type="Proteomes" id="UP000001692"/>
    </source>
</evidence>
<dbReference type="KEGG" id="cti:pRALTA_0053"/>
<name>B2AJS7_CUPTR</name>
<proteinExistence type="predicted"/>
<evidence type="ECO:0000313" key="1">
    <source>
        <dbReference type="EMBL" id="CAP63754.1"/>
    </source>
</evidence>